<dbReference type="RefSeq" id="XP_022668231.1">
    <property type="nucleotide sequence ID" value="XM_022812496.1"/>
</dbReference>
<dbReference type="RefSeq" id="XP_022668232.1">
    <property type="nucleotide sequence ID" value="XM_022812497.1"/>
</dbReference>
<keyword evidence="2 3" id="KW-0371">Homeobox</keyword>
<dbReference type="SUPFAM" id="SSF46689">
    <property type="entry name" value="Homeodomain-like"/>
    <property type="match status" value="1"/>
</dbReference>
<dbReference type="KEGG" id="vde:111253300"/>
<feature type="domain" description="Homeobox" evidence="4">
    <location>
        <begin position="200"/>
        <end position="260"/>
    </location>
</feature>
<evidence type="ECO:0000313" key="6">
    <source>
        <dbReference type="Proteomes" id="UP000594260"/>
    </source>
</evidence>
<dbReference type="InterPro" id="IPR009057">
    <property type="entry name" value="Homeodomain-like_sf"/>
</dbReference>
<dbReference type="RefSeq" id="XP_022668230.1">
    <property type="nucleotide sequence ID" value="XM_022812495.1"/>
</dbReference>
<dbReference type="RefSeq" id="XP_022668229.1">
    <property type="nucleotide sequence ID" value="XM_022812494.1"/>
</dbReference>
<name>A0A7M7KKF9_VARDE</name>
<accession>A0A7M7KKF9</accession>
<keyword evidence="6" id="KW-1185">Reference proteome</keyword>
<dbReference type="EnsemblMetazoa" id="XM_022812494">
    <property type="protein sequence ID" value="XP_022668229"/>
    <property type="gene ID" value="LOC111253300"/>
</dbReference>
<dbReference type="Proteomes" id="UP000594260">
    <property type="component" value="Unplaced"/>
</dbReference>
<reference evidence="5" key="1">
    <citation type="submission" date="2021-01" db="UniProtKB">
        <authorList>
            <consortium name="EnsemblMetazoa"/>
        </authorList>
    </citation>
    <scope>IDENTIFICATION</scope>
</reference>
<proteinExistence type="predicted"/>
<dbReference type="AlphaFoldDB" id="A0A7M7KKF9"/>
<dbReference type="PROSITE" id="PS50071">
    <property type="entry name" value="HOMEOBOX_2"/>
    <property type="match status" value="1"/>
</dbReference>
<evidence type="ECO:0000256" key="1">
    <source>
        <dbReference type="ARBA" id="ARBA00004123"/>
    </source>
</evidence>
<sequence>MSNNLCDLDGRGRDWLDAISLYLNTESVQDRVLVSQAADVSTEGTVQGDALGLGSAPQYQEGPAATYMTKPVMHHPIVTPTATTTTLPVYEKHHMAPGTTQLPHYASPFYLKTTGCSLTPHDDFSLSSSSTCYFDVGPADAVPDGCISSFHEKKQVMGNVVRLNTEEAIPRRALLFSCSPEPSAENMQQDTSSVKINSILKPKRQRTLFNKEQNGIFAEEFSKCQNPRRTELERIAKRAGVTLETARMKYKNLRAKLKKQRNT</sequence>
<dbReference type="InterPro" id="IPR001356">
    <property type="entry name" value="HD"/>
</dbReference>
<dbReference type="GeneID" id="111253300"/>
<dbReference type="Gene3D" id="1.10.10.60">
    <property type="entry name" value="Homeodomain-like"/>
    <property type="match status" value="1"/>
</dbReference>
<evidence type="ECO:0000313" key="5">
    <source>
        <dbReference type="EnsemblMetazoa" id="XP_022668234"/>
    </source>
</evidence>
<feature type="DNA-binding region" description="Homeobox" evidence="2">
    <location>
        <begin position="202"/>
        <end position="261"/>
    </location>
</feature>
<comment type="subcellular location">
    <subcellularLocation>
        <location evidence="1 2 3">Nucleus</location>
    </subcellularLocation>
</comment>
<dbReference type="EnsemblMetazoa" id="XM_022812495">
    <property type="protein sequence ID" value="XP_022668230"/>
    <property type="gene ID" value="LOC111253300"/>
</dbReference>
<protein>
    <recommendedName>
        <fullName evidence="4">Homeobox domain-containing protein</fullName>
    </recommendedName>
</protein>
<dbReference type="GO" id="GO:0005634">
    <property type="term" value="C:nucleus"/>
    <property type="evidence" value="ECO:0007669"/>
    <property type="project" value="UniProtKB-SubCell"/>
</dbReference>
<keyword evidence="2 3" id="KW-0238">DNA-binding</keyword>
<dbReference type="RefSeq" id="XP_022668234.1">
    <property type="nucleotide sequence ID" value="XM_022812499.1"/>
</dbReference>
<dbReference type="Pfam" id="PF00046">
    <property type="entry name" value="Homeodomain"/>
    <property type="match status" value="1"/>
</dbReference>
<evidence type="ECO:0000259" key="4">
    <source>
        <dbReference type="PROSITE" id="PS50071"/>
    </source>
</evidence>
<dbReference type="EnsemblMetazoa" id="XM_022812496">
    <property type="protein sequence ID" value="XP_022668231"/>
    <property type="gene ID" value="LOC111253300"/>
</dbReference>
<evidence type="ECO:0000256" key="2">
    <source>
        <dbReference type="PROSITE-ProRule" id="PRU00108"/>
    </source>
</evidence>
<dbReference type="InParanoid" id="A0A7M7KKF9"/>
<evidence type="ECO:0000256" key="3">
    <source>
        <dbReference type="RuleBase" id="RU000682"/>
    </source>
</evidence>
<organism evidence="5 6">
    <name type="scientific">Varroa destructor</name>
    <name type="common">Honeybee mite</name>
    <dbReference type="NCBI Taxonomy" id="109461"/>
    <lineage>
        <taxon>Eukaryota</taxon>
        <taxon>Metazoa</taxon>
        <taxon>Ecdysozoa</taxon>
        <taxon>Arthropoda</taxon>
        <taxon>Chelicerata</taxon>
        <taxon>Arachnida</taxon>
        <taxon>Acari</taxon>
        <taxon>Parasitiformes</taxon>
        <taxon>Mesostigmata</taxon>
        <taxon>Gamasina</taxon>
        <taxon>Dermanyssoidea</taxon>
        <taxon>Varroidae</taxon>
        <taxon>Varroa</taxon>
    </lineage>
</organism>
<dbReference type="EnsemblMetazoa" id="XM_022812499">
    <property type="protein sequence ID" value="XP_022668234"/>
    <property type="gene ID" value="LOC111253300"/>
</dbReference>
<dbReference type="GO" id="GO:0003677">
    <property type="term" value="F:DNA binding"/>
    <property type="evidence" value="ECO:0007669"/>
    <property type="project" value="UniProtKB-UniRule"/>
</dbReference>
<keyword evidence="2 3" id="KW-0539">Nucleus</keyword>
<dbReference type="EnsemblMetazoa" id="XM_022812497">
    <property type="protein sequence ID" value="XP_022668232"/>
    <property type="gene ID" value="LOC111253300"/>
</dbReference>
<dbReference type="SMART" id="SM00389">
    <property type="entry name" value="HOX"/>
    <property type="match status" value="1"/>
</dbReference>